<dbReference type="InterPro" id="IPR011356">
    <property type="entry name" value="Leucine_aapep/pepB"/>
</dbReference>
<comment type="subcellular location">
    <subcellularLocation>
        <location evidence="8">Cytoplasm</location>
    </subcellularLocation>
</comment>
<proteinExistence type="inferred from homology"/>
<comment type="caution">
    <text evidence="11">The sequence shown here is derived from an EMBL/GenBank/DDBJ whole genome shotgun (WGS) entry which is preliminary data.</text>
</comment>
<comment type="catalytic activity">
    <reaction evidence="2 8">
        <text>Release of an N-terminal amino acid, preferentially leucine, but not glutamic or aspartic acids.</text>
        <dbReference type="EC" id="3.4.11.10"/>
    </reaction>
</comment>
<feature type="domain" description="Cytosol aminopeptidase" evidence="10">
    <location>
        <begin position="359"/>
        <end position="366"/>
    </location>
</feature>
<organism evidence="11 12">
    <name type="scientific">Natronomicrosphaera hydrolytica</name>
    <dbReference type="NCBI Taxonomy" id="3242702"/>
    <lineage>
        <taxon>Bacteria</taxon>
        <taxon>Pseudomonadati</taxon>
        <taxon>Planctomycetota</taxon>
        <taxon>Phycisphaerae</taxon>
        <taxon>Phycisphaerales</taxon>
        <taxon>Phycisphaeraceae</taxon>
        <taxon>Natronomicrosphaera</taxon>
    </lineage>
</organism>
<comment type="function">
    <text evidence="8">Presumably involved in the processing and regular turnover of intracellular proteins. Catalyzes the removal of unsubstituted N-terminal amino acids from various peptides.</text>
</comment>
<comment type="similarity">
    <text evidence="3 8">Belongs to the peptidase M17 family.</text>
</comment>
<protein>
    <recommendedName>
        <fullName evidence="8">Probable cytosol aminopeptidase</fullName>
        <ecNumber evidence="8">3.4.11.1</ecNumber>
    </recommendedName>
    <alternativeName>
        <fullName evidence="8">Leucine aminopeptidase</fullName>
        <shortName evidence="8">LAP</shortName>
        <ecNumber evidence="8">3.4.11.10</ecNumber>
    </alternativeName>
    <alternativeName>
        <fullName evidence="8">Leucyl aminopeptidase</fullName>
    </alternativeName>
</protein>
<keyword evidence="12" id="KW-1185">Reference proteome</keyword>
<evidence type="ECO:0000256" key="9">
    <source>
        <dbReference type="SAM" id="MobiDB-lite"/>
    </source>
</evidence>
<evidence type="ECO:0000256" key="6">
    <source>
        <dbReference type="ARBA" id="ARBA00022801"/>
    </source>
</evidence>
<dbReference type="Gene3D" id="3.40.630.10">
    <property type="entry name" value="Zn peptidases"/>
    <property type="match status" value="1"/>
</dbReference>
<evidence type="ECO:0000313" key="12">
    <source>
        <dbReference type="Proteomes" id="UP001575105"/>
    </source>
</evidence>
<feature type="active site" evidence="8">
    <location>
        <position position="365"/>
    </location>
</feature>
<feature type="active site" evidence="8">
    <location>
        <position position="291"/>
    </location>
</feature>
<accession>A0ABV4U5C4</accession>
<dbReference type="EMBL" id="JBGUBD010000006">
    <property type="protein sequence ID" value="MFA9478802.1"/>
    <property type="molecule type" value="Genomic_DNA"/>
</dbReference>
<feature type="binding site" evidence="8">
    <location>
        <position position="363"/>
    </location>
    <ligand>
        <name>Mn(2+)</name>
        <dbReference type="ChEBI" id="CHEBI:29035"/>
        <label>1</label>
    </ligand>
</feature>
<keyword evidence="8" id="KW-0479">Metal-binding</keyword>
<dbReference type="Gene3D" id="3.40.220.10">
    <property type="entry name" value="Leucine Aminopeptidase, subunit E, domain 1"/>
    <property type="match status" value="1"/>
</dbReference>
<evidence type="ECO:0000256" key="5">
    <source>
        <dbReference type="ARBA" id="ARBA00022670"/>
    </source>
</evidence>
<evidence type="ECO:0000256" key="1">
    <source>
        <dbReference type="ARBA" id="ARBA00000135"/>
    </source>
</evidence>
<feature type="binding site" evidence="8">
    <location>
        <position position="361"/>
    </location>
    <ligand>
        <name>Mn(2+)</name>
        <dbReference type="ChEBI" id="CHEBI:29035"/>
        <label>1</label>
    </ligand>
</feature>
<dbReference type="SUPFAM" id="SSF53187">
    <property type="entry name" value="Zn-dependent exopeptidases"/>
    <property type="match status" value="1"/>
</dbReference>
<sequence length="521" mass="55688">MYRDIRRARRAGRSKPDAVAVFLYERADVVSAACRELDRRLDGAIADALKRREVSTARGRVSTLYPAAGADRLLICGLGKAEAFDANALRLAATRLLRAADAAGVQRLEVSAAALADDIEPDAAGAAIGDGFAIARFDFNAFKGAAHSDDSSSAKAAELNVMLDDELAEGFDRALAVGQGQRTARELAATPPNVANPAYVVDRCRKLAREVGLRCTVIDAKKAEKLGMGGISAVGRAGSTPPALIALEWPGRSRSTSRSKNKKKTSQRMPSHPVMLVGKAVTFDTGGYSLKVGGSMQGMKYDKCGGMTVIGVMEAVARLKLDLPVVGLIPAVENMIDEQAYRVDDIIKLYNGVTVEVTNTDAEGRLILADALAYGTEHYQPRAVLDLATLTGGVVVALGSYCAGLWCNDDDLNRRLETASTAAGERLWRMPLWNEHRDQMKSTHADLTNSADREAHPIQGAAFLSYFVGDKAATEMPTLPWAHIDIAGVASVKGDADKSGLYGKGPTGFGVRLLTELLREW</sequence>
<feature type="binding site" evidence="8">
    <location>
        <position position="363"/>
    </location>
    <ligand>
        <name>Mn(2+)</name>
        <dbReference type="ChEBI" id="CHEBI:29035"/>
        <label>2</label>
    </ligand>
</feature>
<gene>
    <name evidence="8" type="primary">pepA</name>
    <name evidence="11" type="ORF">ACERK3_10890</name>
</gene>
<evidence type="ECO:0000313" key="11">
    <source>
        <dbReference type="EMBL" id="MFA9478802.1"/>
    </source>
</evidence>
<dbReference type="Proteomes" id="UP001575105">
    <property type="component" value="Unassembled WGS sequence"/>
</dbReference>
<dbReference type="InterPro" id="IPR008283">
    <property type="entry name" value="Peptidase_M17_N"/>
</dbReference>
<dbReference type="SUPFAM" id="SSF52949">
    <property type="entry name" value="Macro domain-like"/>
    <property type="match status" value="1"/>
</dbReference>
<dbReference type="EC" id="3.4.11.1" evidence="8"/>
<dbReference type="InterPro" id="IPR023042">
    <property type="entry name" value="Peptidase_M17_leu_NH2_pept"/>
</dbReference>
<dbReference type="InterPro" id="IPR043472">
    <property type="entry name" value="Macro_dom-like"/>
</dbReference>
<comment type="catalytic activity">
    <reaction evidence="1 8">
        <text>Release of an N-terminal amino acid, Xaa-|-Yaa-, in which Xaa is preferably Leu, but may be other amino acids including Pro although not Arg or Lys, and Yaa may be Pro. Amino acid amides and methyl esters are also readily hydrolyzed, but rates on arylamides are exceedingly low.</text>
        <dbReference type="EC" id="3.4.11.1"/>
    </reaction>
</comment>
<evidence type="ECO:0000256" key="8">
    <source>
        <dbReference type="HAMAP-Rule" id="MF_00181"/>
    </source>
</evidence>
<dbReference type="HAMAP" id="MF_00181">
    <property type="entry name" value="Cytosol_peptidase_M17"/>
    <property type="match status" value="1"/>
</dbReference>
<evidence type="ECO:0000256" key="2">
    <source>
        <dbReference type="ARBA" id="ARBA00000967"/>
    </source>
</evidence>
<dbReference type="EC" id="3.4.11.10" evidence="8"/>
<feature type="binding site" evidence="8">
    <location>
        <position position="302"/>
    </location>
    <ligand>
        <name>Mn(2+)</name>
        <dbReference type="ChEBI" id="CHEBI:29035"/>
        <label>2</label>
    </ligand>
</feature>
<reference evidence="11 12" key="1">
    <citation type="submission" date="2024-08" db="EMBL/GenBank/DDBJ databases">
        <title>Whole-genome sequencing of halo(alkali)philic microorganisms from hypersaline lakes.</title>
        <authorList>
            <person name="Sorokin D.Y."/>
            <person name="Merkel A.Y."/>
            <person name="Messina E."/>
            <person name="Yakimov M."/>
        </authorList>
    </citation>
    <scope>NUCLEOTIDE SEQUENCE [LARGE SCALE GENOMIC DNA]</scope>
    <source>
        <strain evidence="11 12">AB-hyl4</strain>
    </source>
</reference>
<keyword evidence="7 8" id="KW-0464">Manganese</keyword>
<keyword evidence="8" id="KW-0963">Cytoplasm</keyword>
<dbReference type="Pfam" id="PF02789">
    <property type="entry name" value="Peptidase_M17_N"/>
    <property type="match status" value="1"/>
</dbReference>
<dbReference type="InterPro" id="IPR000819">
    <property type="entry name" value="Peptidase_M17_C"/>
</dbReference>
<feature type="compositionally biased region" description="Basic residues" evidence="9">
    <location>
        <begin position="255"/>
        <end position="266"/>
    </location>
</feature>
<dbReference type="PRINTS" id="PR00481">
    <property type="entry name" value="LAMNOPPTDASE"/>
</dbReference>
<dbReference type="PANTHER" id="PTHR11963">
    <property type="entry name" value="LEUCINE AMINOPEPTIDASE-RELATED"/>
    <property type="match status" value="1"/>
</dbReference>
<keyword evidence="5 8" id="KW-0645">Protease</keyword>
<feature type="binding site" evidence="8">
    <location>
        <position position="284"/>
    </location>
    <ligand>
        <name>Mn(2+)</name>
        <dbReference type="ChEBI" id="CHEBI:29035"/>
        <label>2</label>
    </ligand>
</feature>
<feature type="binding site" evidence="8">
    <location>
        <position position="284"/>
    </location>
    <ligand>
        <name>Mn(2+)</name>
        <dbReference type="ChEBI" id="CHEBI:29035"/>
        <label>1</label>
    </ligand>
</feature>
<dbReference type="Pfam" id="PF00883">
    <property type="entry name" value="Peptidase_M17"/>
    <property type="match status" value="1"/>
</dbReference>
<dbReference type="RefSeq" id="WP_425345727.1">
    <property type="nucleotide sequence ID" value="NZ_JBGUBD010000006.1"/>
</dbReference>
<dbReference type="CDD" id="cd00433">
    <property type="entry name" value="Peptidase_M17"/>
    <property type="match status" value="1"/>
</dbReference>
<dbReference type="PROSITE" id="PS00631">
    <property type="entry name" value="CYTOSOL_AP"/>
    <property type="match status" value="1"/>
</dbReference>
<comment type="cofactor">
    <cofactor evidence="8">
        <name>Mn(2+)</name>
        <dbReference type="ChEBI" id="CHEBI:29035"/>
    </cofactor>
    <text evidence="8">Binds 2 manganese ions per subunit.</text>
</comment>
<dbReference type="PANTHER" id="PTHR11963:SF23">
    <property type="entry name" value="CYTOSOL AMINOPEPTIDASE"/>
    <property type="match status" value="1"/>
</dbReference>
<feature type="region of interest" description="Disordered" evidence="9">
    <location>
        <begin position="249"/>
        <end position="270"/>
    </location>
</feature>
<keyword evidence="6 8" id="KW-0378">Hydrolase</keyword>
<evidence type="ECO:0000256" key="3">
    <source>
        <dbReference type="ARBA" id="ARBA00009528"/>
    </source>
</evidence>
<evidence type="ECO:0000256" key="7">
    <source>
        <dbReference type="ARBA" id="ARBA00023211"/>
    </source>
</evidence>
<keyword evidence="4 8" id="KW-0031">Aminopeptidase</keyword>
<name>A0ABV4U5C4_9BACT</name>
<feature type="binding site" evidence="8">
    <location>
        <position position="279"/>
    </location>
    <ligand>
        <name>Mn(2+)</name>
        <dbReference type="ChEBI" id="CHEBI:29035"/>
        <label>2</label>
    </ligand>
</feature>
<evidence type="ECO:0000256" key="4">
    <source>
        <dbReference type="ARBA" id="ARBA00022438"/>
    </source>
</evidence>
<evidence type="ECO:0000259" key="10">
    <source>
        <dbReference type="PROSITE" id="PS00631"/>
    </source>
</evidence>